<evidence type="ECO:0008006" key="8">
    <source>
        <dbReference type="Google" id="ProtNLM"/>
    </source>
</evidence>
<feature type="signal peptide" evidence="5">
    <location>
        <begin position="1"/>
        <end position="16"/>
    </location>
</feature>
<organism evidence="6 7">
    <name type="scientific">Prorocentrum cordatum</name>
    <dbReference type="NCBI Taxonomy" id="2364126"/>
    <lineage>
        <taxon>Eukaryota</taxon>
        <taxon>Sar</taxon>
        <taxon>Alveolata</taxon>
        <taxon>Dinophyceae</taxon>
        <taxon>Prorocentrales</taxon>
        <taxon>Prorocentraceae</taxon>
        <taxon>Prorocentrum</taxon>
    </lineage>
</organism>
<dbReference type="PANTHER" id="PTHR31306:SF4">
    <property type="entry name" value="ALPHA-1,2-GALACTOSYLTRANSFERASE"/>
    <property type="match status" value="1"/>
</dbReference>
<evidence type="ECO:0000256" key="4">
    <source>
        <dbReference type="SAM" id="Coils"/>
    </source>
</evidence>
<keyword evidence="2" id="KW-0328">Glycosyltransferase</keyword>
<dbReference type="Gene3D" id="3.90.550.10">
    <property type="entry name" value="Spore Coat Polysaccharide Biosynthesis Protein SpsA, Chain A"/>
    <property type="match status" value="1"/>
</dbReference>
<dbReference type="Pfam" id="PF05637">
    <property type="entry name" value="Glyco_transf_34"/>
    <property type="match status" value="1"/>
</dbReference>
<dbReference type="InterPro" id="IPR029044">
    <property type="entry name" value="Nucleotide-diphossugar_trans"/>
</dbReference>
<keyword evidence="5" id="KW-0732">Signal</keyword>
<name>A0ABN9W8N1_9DINO</name>
<keyword evidence="4" id="KW-0175">Coiled coil</keyword>
<feature type="coiled-coil region" evidence="4">
    <location>
        <begin position="56"/>
        <end position="83"/>
    </location>
</feature>
<dbReference type="PANTHER" id="PTHR31306">
    <property type="entry name" value="ALPHA-1,6-MANNOSYLTRANSFERASE MNN11-RELATED"/>
    <property type="match status" value="1"/>
</dbReference>
<evidence type="ECO:0000256" key="1">
    <source>
        <dbReference type="ARBA" id="ARBA00005664"/>
    </source>
</evidence>
<reference evidence="6" key="1">
    <citation type="submission" date="2023-10" db="EMBL/GenBank/DDBJ databases">
        <authorList>
            <person name="Chen Y."/>
            <person name="Shah S."/>
            <person name="Dougan E. K."/>
            <person name="Thang M."/>
            <person name="Chan C."/>
        </authorList>
    </citation>
    <scope>NUCLEOTIDE SEQUENCE [LARGE SCALE GENOMIC DNA]</scope>
</reference>
<keyword evidence="7" id="KW-1185">Reference proteome</keyword>
<dbReference type="Proteomes" id="UP001189429">
    <property type="component" value="Unassembled WGS sequence"/>
</dbReference>
<evidence type="ECO:0000256" key="3">
    <source>
        <dbReference type="ARBA" id="ARBA00022679"/>
    </source>
</evidence>
<dbReference type="EMBL" id="CAUYUJ010018140">
    <property type="protein sequence ID" value="CAK0880991.1"/>
    <property type="molecule type" value="Genomic_DNA"/>
</dbReference>
<comment type="similarity">
    <text evidence="1">Belongs to the glycosyltransferase 34 family.</text>
</comment>
<evidence type="ECO:0000256" key="2">
    <source>
        <dbReference type="ARBA" id="ARBA00022676"/>
    </source>
</evidence>
<accession>A0ABN9W8N1</accession>
<feature type="chain" id="PRO_5047396232" description="Nucleotide-diphospho-sugar transferase domain-containing protein" evidence="5">
    <location>
        <begin position="17"/>
        <end position="475"/>
    </location>
</feature>
<evidence type="ECO:0000313" key="7">
    <source>
        <dbReference type="Proteomes" id="UP001189429"/>
    </source>
</evidence>
<evidence type="ECO:0000313" key="6">
    <source>
        <dbReference type="EMBL" id="CAK0880991.1"/>
    </source>
</evidence>
<proteinExistence type="inferred from homology"/>
<dbReference type="InterPro" id="IPR008630">
    <property type="entry name" value="Glyco_trans_34"/>
</dbReference>
<gene>
    <name evidence="6" type="ORF">PCOR1329_LOCUS63976</name>
</gene>
<protein>
    <recommendedName>
        <fullName evidence="8">Nucleotide-diphospho-sugar transferase domain-containing protein</fullName>
    </recommendedName>
</protein>
<comment type="caution">
    <text evidence="6">The sequence shown here is derived from an EMBL/GenBank/DDBJ whole genome shotgun (WGS) entry which is preliminary data.</text>
</comment>
<keyword evidence="3" id="KW-0808">Transferase</keyword>
<evidence type="ECO:0000256" key="5">
    <source>
        <dbReference type="SAM" id="SignalP"/>
    </source>
</evidence>
<sequence>MRWAWLAAFAVLGVLAVMLPLGLRQMDLASDQGAQFSVAAALGAQSEQGGRLALLEARLDQAIAAQAQRADRLEQELVALKEQRAPAGPGSPISVDGVDLPPAPMDLPPVPKAPSISVDLPPAPKDLKGTRSILEVAAKVEKGDYYKLNDTKITTCSVRAAARPVWGPAQPIQEPEMQPWPADARGAIATSWSGPDREQWICQWRTLQEYCAMHGYTLYPINDTEEWQAERLRSDLSAHWLKIQVLRKLLLKHPWVLHMDVDAMFPDVASSRSVEDAMGSALSTKSLIVTERRQWNTDTVFIRSSAWGRRFVENVWELRHVCPHCIGEQCALALEVLNNVIGHHLDMGNADSRTIGPYEGWSCCLPRALCEWPLSRKSGPRFPAGGRGNRNVFYCTGAWMTEYFNKGGGPANRKDPQLEPAPKNDHPHILFWEQFRRSLGIRHPSKTRTSCECFKVRVHNETAEQAYKSCRDWKR</sequence>